<dbReference type="Gene3D" id="3.10.620.30">
    <property type="match status" value="1"/>
</dbReference>
<evidence type="ECO:0000313" key="3">
    <source>
        <dbReference type="EMBL" id="ATQ54848.1"/>
    </source>
</evidence>
<sequence length="301" mass="32457">MKLKITHETRYSYDTPVQALVQSLRLTPSVYEGQRVGDWQISVSGGQRGAAFRDGAGDWIEGWTVRGPVEVVTVTIDGLVETRDTAGVLRGHREWVNPLVYLRDTPATRPDDALRALARSVEGEDALDLAHKLCAAVNQAIEYRPGVTEAATSAAQALELGQGVCQDHAHALIACARVRNLPARYVSGYLHSREDGEPHDAAHAWAEIHVGSLGWVGFDAANACCPDDRYVRLGSGLDAQDAAPVRGMAFGQGVEALAVRVHVEEVPPGPGQAQSQSQGQGESPSQDQAQWQDQQSGQRQQ</sequence>
<evidence type="ECO:0000313" key="4">
    <source>
        <dbReference type="Proteomes" id="UP000229314"/>
    </source>
</evidence>
<dbReference type="AlphaFoldDB" id="A0A2D2BX56"/>
<organism evidence="3 4">
    <name type="scientific">Paracoccus yeei</name>
    <dbReference type="NCBI Taxonomy" id="147645"/>
    <lineage>
        <taxon>Bacteria</taxon>
        <taxon>Pseudomonadati</taxon>
        <taxon>Pseudomonadota</taxon>
        <taxon>Alphaproteobacteria</taxon>
        <taxon>Rhodobacterales</taxon>
        <taxon>Paracoccaceae</taxon>
        <taxon>Paracoccus</taxon>
    </lineage>
</organism>
<dbReference type="PANTHER" id="PTHR33490">
    <property type="entry name" value="BLR5614 PROTEIN-RELATED"/>
    <property type="match status" value="1"/>
</dbReference>
<dbReference type="PANTHER" id="PTHR33490:SF6">
    <property type="entry name" value="SLL1049 PROTEIN"/>
    <property type="match status" value="1"/>
</dbReference>
<dbReference type="SUPFAM" id="SSF54001">
    <property type="entry name" value="Cysteine proteinases"/>
    <property type="match status" value="1"/>
</dbReference>
<reference evidence="3 4" key="1">
    <citation type="submission" date="2017-10" db="EMBL/GenBank/DDBJ databases">
        <title>Complete genome sequence of Paracoccus yeei TT13 isolated from human skin.</title>
        <authorList>
            <person name="Lee K."/>
            <person name="Lim J.Y."/>
            <person name="Hwang I."/>
        </authorList>
    </citation>
    <scope>NUCLEOTIDE SEQUENCE [LARGE SCALE GENOMIC DNA]</scope>
    <source>
        <strain evidence="3 4">TT13</strain>
    </source>
</reference>
<evidence type="ECO:0000256" key="1">
    <source>
        <dbReference type="SAM" id="MobiDB-lite"/>
    </source>
</evidence>
<feature type="compositionally biased region" description="Low complexity" evidence="1">
    <location>
        <begin position="271"/>
        <end position="301"/>
    </location>
</feature>
<protein>
    <submittedName>
        <fullName evidence="3">Transglutaminase</fullName>
    </submittedName>
</protein>
<evidence type="ECO:0000259" key="2">
    <source>
        <dbReference type="SMART" id="SM00460"/>
    </source>
</evidence>
<dbReference type="GeneID" id="78896615"/>
<proteinExistence type="predicted"/>
<dbReference type="InterPro" id="IPR038765">
    <property type="entry name" value="Papain-like_cys_pep_sf"/>
</dbReference>
<dbReference type="EMBL" id="CP024422">
    <property type="protein sequence ID" value="ATQ54848.1"/>
    <property type="molecule type" value="Genomic_DNA"/>
</dbReference>
<dbReference type="RefSeq" id="WP_099648160.1">
    <property type="nucleotide sequence ID" value="NZ_CAJGAB010000032.1"/>
</dbReference>
<dbReference type="Pfam" id="PF01841">
    <property type="entry name" value="Transglut_core"/>
    <property type="match status" value="1"/>
</dbReference>
<feature type="region of interest" description="Disordered" evidence="1">
    <location>
        <begin position="264"/>
        <end position="301"/>
    </location>
</feature>
<gene>
    <name evidence="3" type="ORF">PYTT13_02880</name>
</gene>
<dbReference type="InterPro" id="IPR013589">
    <property type="entry name" value="Bac_transglu_N"/>
</dbReference>
<name>A0A2D2BX56_9RHOB</name>
<feature type="domain" description="Transglutaminase-like" evidence="2">
    <location>
        <begin position="157"/>
        <end position="222"/>
    </location>
</feature>
<accession>A0A2D2BX56</accession>
<dbReference type="Pfam" id="PF08379">
    <property type="entry name" value="Bact_transglu_N"/>
    <property type="match status" value="1"/>
</dbReference>
<dbReference type="InterPro" id="IPR002931">
    <property type="entry name" value="Transglutaminase-like"/>
</dbReference>
<dbReference type="SMART" id="SM00460">
    <property type="entry name" value="TGc"/>
    <property type="match status" value="1"/>
</dbReference>
<dbReference type="Proteomes" id="UP000229314">
    <property type="component" value="Chromosome"/>
</dbReference>